<dbReference type="EMBL" id="CAEKKB010000005">
    <property type="protein sequence ID" value="CAB4311447.1"/>
    <property type="molecule type" value="Genomic_DNA"/>
</dbReference>
<dbReference type="Proteomes" id="UP000507222">
    <property type="component" value="Unassembled WGS sequence"/>
</dbReference>
<protein>
    <submittedName>
        <fullName evidence="3">Uncharacterized protein</fullName>
    </submittedName>
</protein>
<dbReference type="AlphaFoldDB" id="A0A6J5XFQ3"/>
<evidence type="ECO:0000313" key="2">
    <source>
        <dbReference type="EMBL" id="CAB4281036.1"/>
    </source>
</evidence>
<sequence>MEYSKKSQPSTAAVGLTSDQGHALTMASRQHDVQGNLPEMEKSLDKISEIEKTQKFELQTLILELLSLLSASSCGLVQPVSHMPAITLTMASTAEPTPGQSEVEKSLAELFAQQKSIMEELCLIRASIASLSQSQRTTTPNFTEIYESPTREPFNPYPRSVHYGLVDFILSS</sequence>
<evidence type="ECO:0000313" key="4">
    <source>
        <dbReference type="Proteomes" id="UP000507222"/>
    </source>
</evidence>
<dbReference type="EMBL" id="CAEKDK010000005">
    <property type="protein sequence ID" value="CAB4281036.1"/>
    <property type="molecule type" value="Genomic_DNA"/>
</dbReference>
<organism evidence="3 5">
    <name type="scientific">Prunus armeniaca</name>
    <name type="common">Apricot</name>
    <name type="synonym">Armeniaca vulgaris</name>
    <dbReference type="NCBI Taxonomy" id="36596"/>
    <lineage>
        <taxon>Eukaryota</taxon>
        <taxon>Viridiplantae</taxon>
        <taxon>Streptophyta</taxon>
        <taxon>Embryophyta</taxon>
        <taxon>Tracheophyta</taxon>
        <taxon>Spermatophyta</taxon>
        <taxon>Magnoliopsida</taxon>
        <taxon>eudicotyledons</taxon>
        <taxon>Gunneridae</taxon>
        <taxon>Pentapetalae</taxon>
        <taxon>rosids</taxon>
        <taxon>fabids</taxon>
        <taxon>Rosales</taxon>
        <taxon>Rosaceae</taxon>
        <taxon>Amygdaloideae</taxon>
        <taxon>Amygdaleae</taxon>
        <taxon>Prunus</taxon>
    </lineage>
</organism>
<accession>A0A6J5XFQ3</accession>
<proteinExistence type="predicted"/>
<evidence type="ECO:0000256" key="1">
    <source>
        <dbReference type="SAM" id="MobiDB-lite"/>
    </source>
</evidence>
<dbReference type="Proteomes" id="UP000507245">
    <property type="component" value="Unassembled WGS sequence"/>
</dbReference>
<keyword evidence="5" id="KW-1185">Reference proteome</keyword>
<name>A0A6J5XFQ3_PRUAR</name>
<reference evidence="5" key="1">
    <citation type="journal article" date="2020" name="Genome Biol.">
        <title>Gamete binning: chromosome-level and haplotype-resolved genome assembly enabled by high-throughput single-cell sequencing of gamete genomes.</title>
        <authorList>
            <person name="Campoy J.A."/>
            <person name="Sun H."/>
            <person name="Goel M."/>
            <person name="Jiao W.-B."/>
            <person name="Folz-Donahue K."/>
            <person name="Wang N."/>
            <person name="Rubio M."/>
            <person name="Liu C."/>
            <person name="Kukat C."/>
            <person name="Ruiz D."/>
            <person name="Huettel B."/>
            <person name="Schneeberger K."/>
        </authorList>
    </citation>
    <scope>NUCLEOTIDE SEQUENCE [LARGE SCALE GENOMIC DNA]</scope>
    <source>
        <strain evidence="5">cv. Rojo Pasion</strain>
    </source>
</reference>
<feature type="region of interest" description="Disordered" evidence="1">
    <location>
        <begin position="1"/>
        <end position="36"/>
    </location>
</feature>
<evidence type="ECO:0000313" key="5">
    <source>
        <dbReference type="Proteomes" id="UP000507245"/>
    </source>
</evidence>
<gene>
    <name evidence="2" type="ORF">CURHAP_LOCUS34017</name>
    <name evidence="3" type="ORF">ORAREDHAP_LOCUS33606</name>
</gene>
<reference evidence="3 4" key="2">
    <citation type="submission" date="2020-05" db="EMBL/GenBank/DDBJ databases">
        <authorList>
            <person name="Campoy J."/>
            <person name="Schneeberger K."/>
            <person name="Spophaly S."/>
        </authorList>
    </citation>
    <scope>NUCLEOTIDE SEQUENCE [LARGE SCALE GENOMIC DNA]</scope>
    <source>
        <strain evidence="3">PruArmRojPasFocal</strain>
    </source>
</reference>
<feature type="compositionally biased region" description="Polar residues" evidence="1">
    <location>
        <begin position="1"/>
        <end position="11"/>
    </location>
</feature>
<evidence type="ECO:0000313" key="3">
    <source>
        <dbReference type="EMBL" id="CAB4311447.1"/>
    </source>
</evidence>